<dbReference type="Gene3D" id="3.40.50.300">
    <property type="entry name" value="P-loop containing nucleotide triphosphate hydrolases"/>
    <property type="match status" value="1"/>
</dbReference>
<dbReference type="GO" id="GO:0005524">
    <property type="term" value="F:ATP binding"/>
    <property type="evidence" value="ECO:0007669"/>
    <property type="project" value="UniProtKB-KW"/>
</dbReference>
<keyword evidence="2" id="KW-0067">ATP-binding</keyword>
<keyword evidence="2" id="KW-0614">Plasmid</keyword>
<geneLocation type="plasmid" evidence="2 3">
    <name>pCM2_1101</name>
</geneLocation>
<keyword evidence="3" id="KW-1185">Reference proteome</keyword>
<reference evidence="2 3" key="1">
    <citation type="journal article" date="2020" name="Mol. Plant Pathol.">
        <title>Plasmid composition and the chpG gene determine the virulence level of Clavibacter capsici natural isolates in pepper.</title>
        <authorList>
            <person name="Hwang I.S."/>
            <person name="Lee H.M."/>
            <person name="Oh E.J."/>
            <person name="Lee S."/>
            <person name="Heu S."/>
            <person name="Oh C.S."/>
        </authorList>
    </citation>
    <scope>NUCLEOTIDE SEQUENCE [LARGE SCALE GENOMIC DNA]</scope>
    <source>
        <strain evidence="2 3">1101</strain>
    </source>
</reference>
<evidence type="ECO:0000259" key="1">
    <source>
        <dbReference type="Pfam" id="PF13191"/>
    </source>
</evidence>
<evidence type="ECO:0000313" key="3">
    <source>
        <dbReference type="Proteomes" id="UP000503164"/>
    </source>
</evidence>
<sequence length="396" mass="42876">MDPLINPFRPGAGITPPELVGRQAEIDLVDLMVAHSRVRRNDGGLILYGLRGVGKTVLLLRLQHIVESAGWVTVQLEARPGEAGKLIARQSLARGIAMAGRKMMRFRHAAEEVKTALSSVTSFSATIAGSGISLGVEPSPHRANSGLIEVDLEELVSDLALPLRKNNSAFAIFIDEMQDLDPDLLTALLAVQHRAGQNDWPFYIIGAGLSTLRRTLAESRSYAERFTIREVGALPPADAAIALSKPAEKFGAKFTPEALQQILGAANGYPFFLQTYGKAVWKLAPDRNIDAQVAIAGIEEGNADLDQGFFPARWDRTTPLEREYLRQIAELGGSTASTSAIAAALAKPAASLSPVRQSLIEKGIIYPERRGYVSFTVPNMDAFIRRQNDVDEPGDS</sequence>
<keyword evidence="2" id="KW-0547">Nucleotide-binding</keyword>
<dbReference type="InterPro" id="IPR027417">
    <property type="entry name" value="P-loop_NTPase"/>
</dbReference>
<dbReference type="SUPFAM" id="SSF52540">
    <property type="entry name" value="P-loop containing nucleoside triphosphate hydrolases"/>
    <property type="match status" value="1"/>
</dbReference>
<dbReference type="Pfam" id="PF13191">
    <property type="entry name" value="AAA_16"/>
    <property type="match status" value="1"/>
</dbReference>
<dbReference type="PANTHER" id="PTHR34301">
    <property type="entry name" value="DNA-BINDING PROTEIN-RELATED"/>
    <property type="match status" value="1"/>
</dbReference>
<name>A0AAE7CD49_9MICO</name>
<dbReference type="EMBL" id="CP048050">
    <property type="protein sequence ID" value="QIS46452.1"/>
    <property type="molecule type" value="Genomic_DNA"/>
</dbReference>
<feature type="domain" description="Orc1-like AAA ATPase" evidence="1">
    <location>
        <begin position="18"/>
        <end position="195"/>
    </location>
</feature>
<dbReference type="Proteomes" id="UP000503164">
    <property type="component" value="Plasmid pCM2_1101"/>
</dbReference>
<gene>
    <name evidence="2" type="ORF">GW570_14780</name>
</gene>
<accession>A0AAE7CD49</accession>
<dbReference type="PANTHER" id="PTHR34301:SF8">
    <property type="entry name" value="ATPASE DOMAIN-CONTAINING PROTEIN"/>
    <property type="match status" value="1"/>
</dbReference>
<dbReference type="AlphaFoldDB" id="A0AAE7CD49"/>
<protein>
    <submittedName>
        <fullName evidence="2">ATP-binding protein</fullName>
    </submittedName>
</protein>
<proteinExistence type="predicted"/>
<dbReference type="RefSeq" id="WP_167441279.1">
    <property type="nucleotide sequence ID" value="NZ_CP048050.1"/>
</dbReference>
<evidence type="ECO:0000313" key="2">
    <source>
        <dbReference type="EMBL" id="QIS46452.1"/>
    </source>
</evidence>
<dbReference type="InterPro" id="IPR041664">
    <property type="entry name" value="AAA_16"/>
</dbReference>
<organism evidence="2 3">
    <name type="scientific">Clavibacter capsici</name>
    <dbReference type="NCBI Taxonomy" id="1874630"/>
    <lineage>
        <taxon>Bacteria</taxon>
        <taxon>Bacillati</taxon>
        <taxon>Actinomycetota</taxon>
        <taxon>Actinomycetes</taxon>
        <taxon>Micrococcales</taxon>
        <taxon>Microbacteriaceae</taxon>
        <taxon>Clavibacter</taxon>
    </lineage>
</organism>